<evidence type="ECO:0000313" key="2">
    <source>
        <dbReference type="Proteomes" id="UP000575083"/>
    </source>
</evidence>
<sequence length="84" mass="8693">MSTLAMPRPVLRLQRPVAQRASAAADQATAAVVAPAPAESTAAGLLRSINSATMLGTAKVVNILHNGSVYQLKTTKLGKLILTK</sequence>
<dbReference type="Gene3D" id="2.10.70.10">
    <property type="entry name" value="Complement Module, domain 1"/>
    <property type="match status" value="1"/>
</dbReference>
<evidence type="ECO:0000313" key="1">
    <source>
        <dbReference type="EMBL" id="MBB6558923.1"/>
    </source>
</evidence>
<dbReference type="InterPro" id="IPR019600">
    <property type="entry name" value="Hemin_uptake_protein_HemP"/>
</dbReference>
<reference evidence="1 2" key="1">
    <citation type="submission" date="2020-08" db="EMBL/GenBank/DDBJ databases">
        <title>Functional genomics of gut bacteria from endangered species of beetles.</title>
        <authorList>
            <person name="Carlos-Shanley C."/>
        </authorList>
    </citation>
    <scope>NUCLEOTIDE SEQUENCE [LARGE SCALE GENOMIC DNA]</scope>
    <source>
        <strain evidence="1 2">S00198</strain>
    </source>
</reference>
<protein>
    <submittedName>
        <fullName evidence="1">Hemin uptake protein HemP</fullName>
    </submittedName>
</protein>
<gene>
    <name evidence="1" type="ORF">HNP48_001587</name>
</gene>
<dbReference type="EMBL" id="JACHLK010000002">
    <property type="protein sequence ID" value="MBB6558923.1"/>
    <property type="molecule type" value="Genomic_DNA"/>
</dbReference>
<keyword evidence="2" id="KW-1185">Reference proteome</keyword>
<accession>A0A7X0PBM8</accession>
<dbReference type="Pfam" id="PF10636">
    <property type="entry name" value="hemP"/>
    <property type="match status" value="1"/>
</dbReference>
<dbReference type="RefSeq" id="WP_260420133.1">
    <property type="nucleotide sequence ID" value="NZ_JACHLK010000002.1"/>
</dbReference>
<dbReference type="AlphaFoldDB" id="A0A7X0PBM8"/>
<dbReference type="Proteomes" id="UP000575083">
    <property type="component" value="Unassembled WGS sequence"/>
</dbReference>
<organism evidence="1 2">
    <name type="scientific">Acidovorax soli</name>
    <dbReference type="NCBI Taxonomy" id="592050"/>
    <lineage>
        <taxon>Bacteria</taxon>
        <taxon>Pseudomonadati</taxon>
        <taxon>Pseudomonadota</taxon>
        <taxon>Betaproteobacteria</taxon>
        <taxon>Burkholderiales</taxon>
        <taxon>Comamonadaceae</taxon>
        <taxon>Acidovorax</taxon>
    </lineage>
</organism>
<proteinExistence type="predicted"/>
<name>A0A7X0PBM8_9BURK</name>
<comment type="caution">
    <text evidence="1">The sequence shown here is derived from an EMBL/GenBank/DDBJ whole genome shotgun (WGS) entry which is preliminary data.</text>
</comment>